<dbReference type="InterPro" id="IPR013151">
    <property type="entry name" value="Immunoglobulin_dom"/>
</dbReference>
<dbReference type="PROSITE" id="PS50835">
    <property type="entry name" value="IG_LIKE"/>
    <property type="match status" value="1"/>
</dbReference>
<feature type="chain" id="PRO_5022895056" description="Ig-like domain-containing protein" evidence="4">
    <location>
        <begin position="21"/>
        <end position="143"/>
    </location>
</feature>
<dbReference type="PANTHER" id="PTHR11890:SF44">
    <property type="entry name" value="X-LINKED INTERLEUKIN-1 RECEPTOR ACCESSORY PROTEIN-LIKE 2"/>
    <property type="match status" value="1"/>
</dbReference>
<gene>
    <name evidence="6" type="ORF">D4764_14G0008670</name>
</gene>
<dbReference type="AlphaFoldDB" id="A0A5C6P4Z9"/>
<dbReference type="Pfam" id="PF00047">
    <property type="entry name" value="ig"/>
    <property type="match status" value="1"/>
</dbReference>
<dbReference type="Gene3D" id="2.60.40.10">
    <property type="entry name" value="Immunoglobulins"/>
    <property type="match status" value="1"/>
</dbReference>
<dbReference type="InterPro" id="IPR013783">
    <property type="entry name" value="Ig-like_fold"/>
</dbReference>
<evidence type="ECO:0000256" key="1">
    <source>
        <dbReference type="ARBA" id="ARBA00023157"/>
    </source>
</evidence>
<proteinExistence type="predicted"/>
<dbReference type="SUPFAM" id="SSF48726">
    <property type="entry name" value="Immunoglobulin"/>
    <property type="match status" value="1"/>
</dbReference>
<evidence type="ECO:0000256" key="2">
    <source>
        <dbReference type="ARBA" id="ARBA00023180"/>
    </source>
</evidence>
<evidence type="ECO:0000259" key="5">
    <source>
        <dbReference type="PROSITE" id="PS50835"/>
    </source>
</evidence>
<keyword evidence="4" id="KW-0732">Signal</keyword>
<dbReference type="InterPro" id="IPR015621">
    <property type="entry name" value="IL-1_rcpt_fam"/>
</dbReference>
<dbReference type="PANTHER" id="PTHR11890">
    <property type="entry name" value="INTERLEUKIN-1 RECEPTOR FAMILY MEMBER"/>
    <property type="match status" value="1"/>
</dbReference>
<dbReference type="InterPro" id="IPR007110">
    <property type="entry name" value="Ig-like_dom"/>
</dbReference>
<accession>A0A5C6P4Z9</accession>
<evidence type="ECO:0000313" key="7">
    <source>
        <dbReference type="Proteomes" id="UP000324091"/>
    </source>
</evidence>
<name>A0A5C6P4Z9_9TELE</name>
<dbReference type="InterPro" id="IPR036179">
    <property type="entry name" value="Ig-like_dom_sf"/>
</dbReference>
<protein>
    <recommendedName>
        <fullName evidence="5">Ig-like domain-containing protein</fullName>
    </recommendedName>
</protein>
<keyword evidence="1" id="KW-1015">Disulfide bond</keyword>
<keyword evidence="3" id="KW-0393">Immunoglobulin domain</keyword>
<keyword evidence="2" id="KW-0325">Glycoprotein</keyword>
<comment type="caution">
    <text evidence="6">The sequence shown here is derived from an EMBL/GenBank/DDBJ whole genome shotgun (WGS) entry which is preliminary data.</text>
</comment>
<organism evidence="6 7">
    <name type="scientific">Takifugu flavidus</name>
    <name type="common">sansaifugu</name>
    <dbReference type="NCBI Taxonomy" id="433684"/>
    <lineage>
        <taxon>Eukaryota</taxon>
        <taxon>Metazoa</taxon>
        <taxon>Chordata</taxon>
        <taxon>Craniata</taxon>
        <taxon>Vertebrata</taxon>
        <taxon>Euteleostomi</taxon>
        <taxon>Actinopterygii</taxon>
        <taxon>Neopterygii</taxon>
        <taxon>Teleostei</taxon>
        <taxon>Neoteleostei</taxon>
        <taxon>Acanthomorphata</taxon>
        <taxon>Eupercaria</taxon>
        <taxon>Tetraodontiformes</taxon>
        <taxon>Tetradontoidea</taxon>
        <taxon>Tetraodontidae</taxon>
        <taxon>Takifugu</taxon>
    </lineage>
</organism>
<dbReference type="Proteomes" id="UP000324091">
    <property type="component" value="Chromosome 14"/>
</dbReference>
<reference evidence="6 7" key="1">
    <citation type="submission" date="2019-04" db="EMBL/GenBank/DDBJ databases">
        <title>Chromosome genome assembly for Takifugu flavidus.</title>
        <authorList>
            <person name="Xiao S."/>
        </authorList>
    </citation>
    <scope>NUCLEOTIDE SEQUENCE [LARGE SCALE GENOMIC DNA]</scope>
    <source>
        <strain evidence="6">HTHZ2018</strain>
        <tissue evidence="6">Muscle</tissue>
    </source>
</reference>
<evidence type="ECO:0000256" key="3">
    <source>
        <dbReference type="ARBA" id="ARBA00023319"/>
    </source>
</evidence>
<feature type="domain" description="Ig-like" evidence="5">
    <location>
        <begin position="29"/>
        <end position="132"/>
    </location>
</feature>
<evidence type="ECO:0000256" key="4">
    <source>
        <dbReference type="SAM" id="SignalP"/>
    </source>
</evidence>
<sequence>MKLSTVIEGVISLCLLLADGLPVLEDRVPEIIGSNRVQIKAPTGQQLFLYCEAFPNCAADQTLIYWLVDGSFPEDAASSGRIVEMEVIHLEEESILQRSLWLKNVTSEDLTSTFTCVVTNAAGKAQKRTTLTHKGSDSCGEKS</sequence>
<feature type="signal peptide" evidence="4">
    <location>
        <begin position="1"/>
        <end position="20"/>
    </location>
</feature>
<evidence type="ECO:0000313" key="6">
    <source>
        <dbReference type="EMBL" id="TWW74864.1"/>
    </source>
</evidence>
<keyword evidence="7" id="KW-1185">Reference proteome</keyword>
<dbReference type="EMBL" id="RHFK02000006">
    <property type="protein sequence ID" value="TWW74864.1"/>
    <property type="molecule type" value="Genomic_DNA"/>
</dbReference>